<keyword evidence="1" id="KW-0802">TPR repeat</keyword>
<dbReference type="PANTHER" id="PTHR44809">
    <property type="match status" value="1"/>
</dbReference>
<feature type="repeat" description="TPR" evidence="1">
    <location>
        <begin position="83"/>
        <end position="116"/>
    </location>
</feature>
<keyword evidence="2" id="KW-0732">Signal</keyword>
<feature type="repeat" description="TPR" evidence="1">
    <location>
        <begin position="117"/>
        <end position="150"/>
    </location>
</feature>
<proteinExistence type="predicted"/>
<dbReference type="EMBL" id="APLQ01000014">
    <property type="protein sequence ID" value="ENO13074.2"/>
    <property type="molecule type" value="Genomic_DNA"/>
</dbReference>
<dbReference type="PROSITE" id="PS50005">
    <property type="entry name" value="TPR"/>
    <property type="match status" value="2"/>
</dbReference>
<dbReference type="InterPro" id="IPR052943">
    <property type="entry name" value="TMTC_O-mannosyl-trnsfr"/>
</dbReference>
<comment type="caution">
    <text evidence="3">The sequence shown here is derived from an EMBL/GenBank/DDBJ whole genome shotgun (WGS) entry which is preliminary data.</text>
</comment>
<feature type="signal peptide" evidence="2">
    <location>
        <begin position="1"/>
        <end position="29"/>
    </location>
</feature>
<dbReference type="STRING" id="626887.J057_16790"/>
<dbReference type="HOGENOM" id="CLU_092366_2_0_6"/>
<feature type="chain" id="PRO_5017004596" evidence="2">
    <location>
        <begin position="30"/>
        <end position="201"/>
    </location>
</feature>
<dbReference type="InterPro" id="IPR019734">
    <property type="entry name" value="TPR_rpt"/>
</dbReference>
<keyword evidence="4" id="KW-1185">Reference proteome</keyword>
<dbReference type="RefSeq" id="WP_051079785.1">
    <property type="nucleotide sequence ID" value="NZ_AP028878.1"/>
</dbReference>
<organism evidence="3 4">
    <name type="scientific">Marinobacter nanhaiticus D15-8W</name>
    <dbReference type="NCBI Taxonomy" id="626887"/>
    <lineage>
        <taxon>Bacteria</taxon>
        <taxon>Pseudomonadati</taxon>
        <taxon>Pseudomonadota</taxon>
        <taxon>Gammaproteobacteria</taxon>
        <taxon>Pseudomonadales</taxon>
        <taxon>Marinobacteraceae</taxon>
        <taxon>Marinobacter</taxon>
    </lineage>
</organism>
<evidence type="ECO:0000313" key="4">
    <source>
        <dbReference type="Proteomes" id="UP000013165"/>
    </source>
</evidence>
<evidence type="ECO:0000313" key="3">
    <source>
        <dbReference type="EMBL" id="ENO13074.2"/>
    </source>
</evidence>
<dbReference type="Pfam" id="PF13432">
    <property type="entry name" value="TPR_16"/>
    <property type="match status" value="1"/>
</dbReference>
<dbReference type="SMART" id="SM00028">
    <property type="entry name" value="TPR"/>
    <property type="match status" value="2"/>
</dbReference>
<dbReference type="AlphaFoldDB" id="N6VYY0"/>
<accession>N6VYY0</accession>
<reference evidence="3 4" key="1">
    <citation type="journal article" date="2013" name="Genome Announc.">
        <title>Genome Sequence of the Polycyclic Aromatic Hydrocarbon-Degrading Bacterium Strain Marinobacter nanhaiticus D15-8WT.</title>
        <authorList>
            <person name="Cui Z."/>
            <person name="Gao W."/>
            <person name="Li Q."/>
            <person name="Xu G."/>
            <person name="Zheng L."/>
        </authorList>
    </citation>
    <scope>NUCLEOTIDE SEQUENCE [LARGE SCALE GENOMIC DNA]</scope>
    <source>
        <strain evidence="3 4">D15-8W</strain>
    </source>
</reference>
<dbReference type="eggNOG" id="COG0457">
    <property type="taxonomic scope" value="Bacteria"/>
</dbReference>
<dbReference type="Gene3D" id="1.25.40.10">
    <property type="entry name" value="Tetratricopeptide repeat domain"/>
    <property type="match status" value="2"/>
</dbReference>
<evidence type="ECO:0000256" key="2">
    <source>
        <dbReference type="SAM" id="SignalP"/>
    </source>
</evidence>
<evidence type="ECO:0000256" key="1">
    <source>
        <dbReference type="PROSITE-ProRule" id="PRU00339"/>
    </source>
</evidence>
<dbReference type="PATRIC" id="fig|626887.3.peg.3356"/>
<dbReference type="InterPro" id="IPR011990">
    <property type="entry name" value="TPR-like_helical_dom_sf"/>
</dbReference>
<name>N6VYY0_9GAMM</name>
<dbReference type="SUPFAM" id="SSF48452">
    <property type="entry name" value="TPR-like"/>
    <property type="match status" value="1"/>
</dbReference>
<protein>
    <submittedName>
        <fullName evidence="3">Tetratricopeptide repeat protein</fullName>
    </submittedName>
</protein>
<dbReference type="OrthoDB" id="255821at2"/>
<dbReference type="Proteomes" id="UP000013165">
    <property type="component" value="Unassembled WGS sequence"/>
</dbReference>
<gene>
    <name evidence="3" type="ORF">J057_16790</name>
</gene>
<sequence>MRCGNLMGASSPVRLCLAVVAALLLSACASQTPTPDVEPETEGAVAPEVASAFAEAVALKRAGETVAAETEFLKLNGAHPDLPGPLANLGIIALERDENEQAEAYFQKAVAADPAHLHSLNYLGVLARQRGDFQAAEGYYRAALAVDPDFQPAVRNLAILLDLYRGEFDEALALYRHYQALQPEPDPKLKDWIFDLENRMN</sequence>
<dbReference type="PANTHER" id="PTHR44809:SF1">
    <property type="entry name" value="PROTEIN O-MANNOSYL-TRANSFERASE TMTC1"/>
    <property type="match status" value="1"/>
</dbReference>
<dbReference type="PROSITE" id="PS51257">
    <property type="entry name" value="PROKAR_LIPOPROTEIN"/>
    <property type="match status" value="1"/>
</dbReference>